<comment type="function">
    <text evidence="1">Controls the pigmentation pattern of the adult cuticle and larval mouth parts.</text>
</comment>
<dbReference type="GO" id="GO:0005576">
    <property type="term" value="C:extracellular region"/>
    <property type="evidence" value="ECO:0007669"/>
    <property type="project" value="UniProtKB-SubCell"/>
</dbReference>
<comment type="similarity">
    <text evidence="3">Belongs to the major royal jelly protein family.</text>
</comment>
<keyword evidence="7" id="KW-0325">Glycoprotein</keyword>
<gene>
    <name evidence="8" type="ORF">PVAND_011898</name>
</gene>
<evidence type="ECO:0000256" key="1">
    <source>
        <dbReference type="ARBA" id="ARBA00002855"/>
    </source>
</evidence>
<name>A0A9J6CJZ3_POLVA</name>
<sequence length="504" mass="57651">MNKFINKFIVTAVILFAGITSGQVRLQERFNWRQLDWVFPNQQIRDRAIASGDYIPTNGLPVGIERWQNKLFVTVPRWRNGIPAVLNYIDMNRTPSGSPALIPYPSLEQNVAGDCANGLSTVYRIKADRCGRLWVLDTGTIGIGNTTQNVCPYALNVFDLATDRRIRRYEFRPEDTNPNTFIANIAVDIGRNCEDTFAYFSDELGYGLISYSWEQNRSWRFEHSFFFPDPLRGDFNIAGLNFQWGEEGIFGMALSPIQNDGFRKLYFSPLASHREFSVSTRILRDANRVEESYHDFTYFVEERAGNAHTTSRVMSDDGIMLFNLIDQNSVGCWNSATAYTPQNHAVVDRDDETMVFPADVKIDETNTVWVISDRMPVFLIANLDYTDINFRIFSAPLDTLLQGTVCANGRRTPNRFSPFGFFDYTADALSPGYQSPNLIGFAGATSQILRSSTPKAFAYNEHNNVAIKTESPSTYFSNFHSNFDDRNLFDYQKKNTWNNRNYYF</sequence>
<dbReference type="Proteomes" id="UP001107558">
    <property type="component" value="Chromosome 1"/>
</dbReference>
<dbReference type="PANTHER" id="PTHR10009">
    <property type="entry name" value="PROTEIN YELLOW-RELATED"/>
    <property type="match status" value="1"/>
</dbReference>
<protein>
    <recommendedName>
        <fullName evidence="4">Protein yellow</fullName>
    </recommendedName>
</protein>
<comment type="caution">
    <text evidence="8">The sequence shown here is derived from an EMBL/GenBank/DDBJ whole genome shotgun (WGS) entry which is preliminary data.</text>
</comment>
<dbReference type="EMBL" id="JADBJN010000001">
    <property type="protein sequence ID" value="KAG5682553.1"/>
    <property type="molecule type" value="Genomic_DNA"/>
</dbReference>
<dbReference type="PANTHER" id="PTHR10009:SF14">
    <property type="entry name" value="PROTEIN YELLOW"/>
    <property type="match status" value="1"/>
</dbReference>
<evidence type="ECO:0000256" key="6">
    <source>
        <dbReference type="ARBA" id="ARBA00022729"/>
    </source>
</evidence>
<keyword evidence="6" id="KW-0732">Signal</keyword>
<reference evidence="8" key="1">
    <citation type="submission" date="2021-03" db="EMBL/GenBank/DDBJ databases">
        <title>Chromosome level genome of the anhydrobiotic midge Polypedilum vanderplanki.</title>
        <authorList>
            <person name="Yoshida Y."/>
            <person name="Kikawada T."/>
            <person name="Gusev O."/>
        </authorList>
    </citation>
    <scope>NUCLEOTIDE SEQUENCE</scope>
    <source>
        <strain evidence="8">NIAS01</strain>
        <tissue evidence="8">Whole body or cell culture</tissue>
    </source>
</reference>
<evidence type="ECO:0000313" key="8">
    <source>
        <dbReference type="EMBL" id="KAG5682553.1"/>
    </source>
</evidence>
<evidence type="ECO:0000256" key="2">
    <source>
        <dbReference type="ARBA" id="ARBA00004613"/>
    </source>
</evidence>
<dbReference type="FunFam" id="2.120.10.30:FF:000046">
    <property type="entry name" value="Blast:Protein yellow"/>
    <property type="match status" value="1"/>
</dbReference>
<dbReference type="PRINTS" id="PR01366">
    <property type="entry name" value="ROYALJELLY"/>
</dbReference>
<dbReference type="InterPro" id="IPR017996">
    <property type="entry name" value="MRJP/yellow-related"/>
</dbReference>
<comment type="subcellular location">
    <subcellularLocation>
        <location evidence="2">Secreted</location>
    </subcellularLocation>
</comment>
<keyword evidence="9" id="KW-1185">Reference proteome</keyword>
<dbReference type="OrthoDB" id="7776143at2759"/>
<organism evidence="8 9">
    <name type="scientific">Polypedilum vanderplanki</name>
    <name type="common">Sleeping chironomid midge</name>
    <dbReference type="NCBI Taxonomy" id="319348"/>
    <lineage>
        <taxon>Eukaryota</taxon>
        <taxon>Metazoa</taxon>
        <taxon>Ecdysozoa</taxon>
        <taxon>Arthropoda</taxon>
        <taxon>Hexapoda</taxon>
        <taxon>Insecta</taxon>
        <taxon>Pterygota</taxon>
        <taxon>Neoptera</taxon>
        <taxon>Endopterygota</taxon>
        <taxon>Diptera</taxon>
        <taxon>Nematocera</taxon>
        <taxon>Chironomoidea</taxon>
        <taxon>Chironomidae</taxon>
        <taxon>Chironominae</taxon>
        <taxon>Polypedilum</taxon>
        <taxon>Polypedilum</taxon>
    </lineage>
</organism>
<evidence type="ECO:0000256" key="3">
    <source>
        <dbReference type="ARBA" id="ARBA00009127"/>
    </source>
</evidence>
<dbReference type="Gene3D" id="2.120.10.30">
    <property type="entry name" value="TolB, C-terminal domain"/>
    <property type="match status" value="1"/>
</dbReference>
<dbReference type="Pfam" id="PF03022">
    <property type="entry name" value="MRJP"/>
    <property type="match status" value="1"/>
</dbReference>
<dbReference type="InterPro" id="IPR011042">
    <property type="entry name" value="6-blade_b-propeller_TolB-like"/>
</dbReference>
<proteinExistence type="inferred from homology"/>
<accession>A0A9J6CJZ3</accession>
<keyword evidence="5" id="KW-0964">Secreted</keyword>
<evidence type="ECO:0000256" key="5">
    <source>
        <dbReference type="ARBA" id="ARBA00022525"/>
    </source>
</evidence>
<evidence type="ECO:0000313" key="9">
    <source>
        <dbReference type="Proteomes" id="UP001107558"/>
    </source>
</evidence>
<evidence type="ECO:0000256" key="4">
    <source>
        <dbReference type="ARBA" id="ARBA00014360"/>
    </source>
</evidence>
<evidence type="ECO:0000256" key="7">
    <source>
        <dbReference type="ARBA" id="ARBA00023180"/>
    </source>
</evidence>
<dbReference type="AlphaFoldDB" id="A0A9J6CJZ3"/>